<name>A0A0C4YPI3_9BURK</name>
<dbReference type="Proteomes" id="UP000031843">
    <property type="component" value="Chromosome secondary"/>
</dbReference>
<evidence type="ECO:0000313" key="2">
    <source>
        <dbReference type="Proteomes" id="UP000031843"/>
    </source>
</evidence>
<accession>A0A0C4YPI3</accession>
<keyword evidence="2" id="KW-1185">Reference proteome</keyword>
<proteinExistence type="predicted"/>
<sequence length="65" mass="7496">MFLRKPRAWPRNQIFPINRASTRWTRGPLDADQRAALHAIAKRCRVHRALHTEGMVKTDSAQECG</sequence>
<organism evidence="1 2">
    <name type="scientific">Cupriavidus basilensis</name>
    <dbReference type="NCBI Taxonomy" id="68895"/>
    <lineage>
        <taxon>Bacteria</taxon>
        <taxon>Pseudomonadati</taxon>
        <taxon>Pseudomonadota</taxon>
        <taxon>Betaproteobacteria</taxon>
        <taxon>Burkholderiales</taxon>
        <taxon>Burkholderiaceae</taxon>
        <taxon>Cupriavidus</taxon>
    </lineage>
</organism>
<gene>
    <name evidence="1" type="ORF">RR42_s2809</name>
</gene>
<protein>
    <submittedName>
        <fullName evidence="1">Uncharacterized protein</fullName>
    </submittedName>
</protein>
<dbReference type="KEGG" id="cbw:RR42_s2809"/>
<dbReference type="EMBL" id="CP010537">
    <property type="protein sequence ID" value="AJG24390.1"/>
    <property type="molecule type" value="Genomic_DNA"/>
</dbReference>
<evidence type="ECO:0000313" key="1">
    <source>
        <dbReference type="EMBL" id="AJG24390.1"/>
    </source>
</evidence>
<reference evidence="1 2" key="1">
    <citation type="journal article" date="2015" name="Genome Announc.">
        <title>Complete Genome Sequence of Cupriavidus basilensis 4G11, Isolated from the Oak Ridge Field Research Center Site.</title>
        <authorList>
            <person name="Ray J."/>
            <person name="Waters R.J."/>
            <person name="Skerker J.M."/>
            <person name="Kuehl J.V."/>
            <person name="Price M.N."/>
            <person name="Huang J."/>
            <person name="Chakraborty R."/>
            <person name="Arkin A.P."/>
            <person name="Deutschbauer A."/>
        </authorList>
    </citation>
    <scope>NUCLEOTIDE SEQUENCE [LARGE SCALE GENOMIC DNA]</scope>
    <source>
        <strain evidence="1">4G11</strain>
    </source>
</reference>
<dbReference type="AlphaFoldDB" id="A0A0C4YPI3"/>